<evidence type="ECO:0000259" key="8">
    <source>
        <dbReference type="PROSITE" id="PS50059"/>
    </source>
</evidence>
<accession>A0A380CQ42</accession>
<organism evidence="9 10">
    <name type="scientific">Sphingobacterium spiritivorum</name>
    <name type="common">Flavobacterium spiritivorum</name>
    <dbReference type="NCBI Taxonomy" id="258"/>
    <lineage>
        <taxon>Bacteria</taxon>
        <taxon>Pseudomonadati</taxon>
        <taxon>Bacteroidota</taxon>
        <taxon>Sphingobacteriia</taxon>
        <taxon>Sphingobacteriales</taxon>
        <taxon>Sphingobacteriaceae</taxon>
        <taxon>Sphingobacterium</taxon>
    </lineage>
</organism>
<dbReference type="InterPro" id="IPR000774">
    <property type="entry name" value="PPIase_FKBP_N"/>
</dbReference>
<dbReference type="EC" id="5.2.1.8" evidence="6"/>
<evidence type="ECO:0000256" key="4">
    <source>
        <dbReference type="ARBA" id="ARBA00023235"/>
    </source>
</evidence>
<dbReference type="Gene3D" id="3.10.50.40">
    <property type="match status" value="1"/>
</dbReference>
<dbReference type="InterPro" id="IPR046357">
    <property type="entry name" value="PPIase_dom_sf"/>
</dbReference>
<reference evidence="9 10" key="1">
    <citation type="submission" date="2018-06" db="EMBL/GenBank/DDBJ databases">
        <authorList>
            <consortium name="Pathogen Informatics"/>
            <person name="Doyle S."/>
        </authorList>
    </citation>
    <scope>NUCLEOTIDE SEQUENCE [LARGE SCALE GENOMIC DNA]</scope>
    <source>
        <strain evidence="9 10">NCTC11388</strain>
    </source>
</reference>
<sequence length="257" mass="27532">MRKVLAVGFLTALTLGAGAQVKKKGTTPAKKGTSTSRPAEQGIVLKNSGDSLSYALGFDIGSSVKPMELPLNIELMKKGLEEALKGSNGKFTKEQNVEIIRNGIQKASDAKNAVALKAENEFFAKNKAKPGVITTPEGLQYEIITKTEGPKPTSEDEIVAHYKGTLLDGKTFDSSYDRGTPLTLNLLSVIEGWKLGIPLMSVGSKYRFYIPSKLGYGPNGSGPIPGNSTLIFDIELLEIKKGELKSLPVAGMDDDKK</sequence>
<evidence type="ECO:0000256" key="1">
    <source>
        <dbReference type="ARBA" id="ARBA00000971"/>
    </source>
</evidence>
<keyword evidence="3 5" id="KW-0697">Rotamase</keyword>
<protein>
    <recommendedName>
        <fullName evidence="6">Peptidyl-prolyl cis-trans isomerase</fullName>
        <ecNumber evidence="6">5.2.1.8</ecNumber>
    </recommendedName>
</protein>
<name>A0A380CQ42_SPHSI</name>
<dbReference type="GO" id="GO:0003755">
    <property type="term" value="F:peptidyl-prolyl cis-trans isomerase activity"/>
    <property type="evidence" value="ECO:0007669"/>
    <property type="project" value="UniProtKB-UniRule"/>
</dbReference>
<dbReference type="PROSITE" id="PS50059">
    <property type="entry name" value="FKBP_PPIASE"/>
    <property type="match status" value="1"/>
</dbReference>
<dbReference type="InterPro" id="IPR036944">
    <property type="entry name" value="PPIase_FKBP_N_sf"/>
</dbReference>
<dbReference type="Pfam" id="PF01346">
    <property type="entry name" value="FKBP_N"/>
    <property type="match status" value="1"/>
</dbReference>
<dbReference type="InterPro" id="IPR001179">
    <property type="entry name" value="PPIase_FKBP_dom"/>
</dbReference>
<evidence type="ECO:0000313" key="9">
    <source>
        <dbReference type="EMBL" id="SUJ24717.1"/>
    </source>
</evidence>
<dbReference type="FunFam" id="3.10.50.40:FF:000006">
    <property type="entry name" value="Peptidyl-prolyl cis-trans isomerase"/>
    <property type="match status" value="1"/>
</dbReference>
<dbReference type="AlphaFoldDB" id="A0A380CQ42"/>
<evidence type="ECO:0000313" key="10">
    <source>
        <dbReference type="Proteomes" id="UP000254893"/>
    </source>
</evidence>
<evidence type="ECO:0000256" key="5">
    <source>
        <dbReference type="PROSITE-ProRule" id="PRU00277"/>
    </source>
</evidence>
<proteinExistence type="inferred from homology"/>
<evidence type="ECO:0000256" key="6">
    <source>
        <dbReference type="RuleBase" id="RU003915"/>
    </source>
</evidence>
<dbReference type="Pfam" id="PF00254">
    <property type="entry name" value="FKBP_C"/>
    <property type="match status" value="1"/>
</dbReference>
<dbReference type="EMBL" id="UGYW01000002">
    <property type="protein sequence ID" value="SUJ24717.1"/>
    <property type="molecule type" value="Genomic_DNA"/>
</dbReference>
<feature type="domain" description="PPIase FKBP-type" evidence="8">
    <location>
        <begin position="155"/>
        <end position="240"/>
    </location>
</feature>
<evidence type="ECO:0000256" key="2">
    <source>
        <dbReference type="ARBA" id="ARBA00006577"/>
    </source>
</evidence>
<dbReference type="PANTHER" id="PTHR43811">
    <property type="entry name" value="FKBP-TYPE PEPTIDYL-PROLYL CIS-TRANS ISOMERASE FKPA"/>
    <property type="match status" value="1"/>
</dbReference>
<keyword evidence="7" id="KW-0732">Signal</keyword>
<dbReference type="PANTHER" id="PTHR43811:SF19">
    <property type="entry name" value="39 KDA FK506-BINDING NUCLEAR PROTEIN"/>
    <property type="match status" value="1"/>
</dbReference>
<dbReference type="RefSeq" id="WP_115171101.1">
    <property type="nucleotide sequence ID" value="NZ_UGYW01000002.1"/>
</dbReference>
<evidence type="ECO:0000256" key="3">
    <source>
        <dbReference type="ARBA" id="ARBA00023110"/>
    </source>
</evidence>
<evidence type="ECO:0000256" key="7">
    <source>
        <dbReference type="SAM" id="SignalP"/>
    </source>
</evidence>
<feature type="signal peptide" evidence="7">
    <location>
        <begin position="1"/>
        <end position="19"/>
    </location>
</feature>
<dbReference type="GO" id="GO:0006457">
    <property type="term" value="P:protein folding"/>
    <property type="evidence" value="ECO:0007669"/>
    <property type="project" value="InterPro"/>
</dbReference>
<dbReference type="SUPFAM" id="SSF54534">
    <property type="entry name" value="FKBP-like"/>
    <property type="match status" value="1"/>
</dbReference>
<dbReference type="Gene3D" id="1.10.287.460">
    <property type="entry name" value="Peptidyl-prolyl cis-trans isomerase, FKBP-type, N-terminal domain"/>
    <property type="match status" value="1"/>
</dbReference>
<comment type="similarity">
    <text evidence="2 6">Belongs to the FKBP-type PPIase family.</text>
</comment>
<comment type="catalytic activity">
    <reaction evidence="1 5 6">
        <text>[protein]-peptidylproline (omega=180) = [protein]-peptidylproline (omega=0)</text>
        <dbReference type="Rhea" id="RHEA:16237"/>
        <dbReference type="Rhea" id="RHEA-COMP:10747"/>
        <dbReference type="Rhea" id="RHEA-COMP:10748"/>
        <dbReference type="ChEBI" id="CHEBI:83833"/>
        <dbReference type="ChEBI" id="CHEBI:83834"/>
        <dbReference type="EC" id="5.2.1.8"/>
    </reaction>
</comment>
<gene>
    <name evidence="9" type="primary">mip_1</name>
    <name evidence="9" type="ORF">NCTC11388_03683</name>
</gene>
<keyword evidence="4 5" id="KW-0413">Isomerase</keyword>
<feature type="chain" id="PRO_5016706933" description="Peptidyl-prolyl cis-trans isomerase" evidence="7">
    <location>
        <begin position="20"/>
        <end position="257"/>
    </location>
</feature>
<dbReference type="Proteomes" id="UP000254893">
    <property type="component" value="Unassembled WGS sequence"/>
</dbReference>